<keyword evidence="3" id="KW-0349">Heme</keyword>
<dbReference type="Gene3D" id="1.10.630.10">
    <property type="entry name" value="Cytochrome P450"/>
    <property type="match status" value="1"/>
</dbReference>
<dbReference type="GO" id="GO:0020037">
    <property type="term" value="F:heme binding"/>
    <property type="evidence" value="ECO:0007669"/>
    <property type="project" value="InterPro"/>
</dbReference>
<dbReference type="GO" id="GO:0005506">
    <property type="term" value="F:iron ion binding"/>
    <property type="evidence" value="ECO:0007669"/>
    <property type="project" value="InterPro"/>
</dbReference>
<organism evidence="8 9">
    <name type="scientific">Mycobacterium tuberculosis</name>
    <dbReference type="NCBI Taxonomy" id="1773"/>
    <lineage>
        <taxon>Bacteria</taxon>
        <taxon>Bacillati</taxon>
        <taxon>Actinomycetota</taxon>
        <taxon>Actinomycetes</taxon>
        <taxon>Mycobacteriales</taxon>
        <taxon>Mycobacteriaceae</taxon>
        <taxon>Mycobacterium</taxon>
        <taxon>Mycobacterium tuberculosis complex</taxon>
    </lineage>
</organism>
<evidence type="ECO:0000256" key="3">
    <source>
        <dbReference type="ARBA" id="ARBA00022617"/>
    </source>
</evidence>
<comment type="caution">
    <text evidence="8">The sequence shown here is derived from an EMBL/GenBank/DDBJ whole genome shotgun (WGS) entry which is preliminary data.</text>
</comment>
<dbReference type="GO" id="GO:0036199">
    <property type="term" value="F:cholest-4-en-3-one 26-monooxygenase activity"/>
    <property type="evidence" value="ECO:0007669"/>
    <property type="project" value="TreeGrafter"/>
</dbReference>
<keyword evidence="4" id="KW-0479">Metal-binding</keyword>
<dbReference type="GO" id="GO:0008395">
    <property type="term" value="F:steroid hydroxylase activity"/>
    <property type="evidence" value="ECO:0007669"/>
    <property type="project" value="TreeGrafter"/>
</dbReference>
<evidence type="ECO:0000256" key="6">
    <source>
        <dbReference type="ARBA" id="ARBA00023004"/>
    </source>
</evidence>
<dbReference type="PANTHER" id="PTHR46696:SF4">
    <property type="entry name" value="BIOTIN BIOSYNTHESIS CYTOCHROME P450"/>
    <property type="match status" value="1"/>
</dbReference>
<dbReference type="PRINTS" id="PR00359">
    <property type="entry name" value="BP450"/>
</dbReference>
<protein>
    <submittedName>
        <fullName evidence="8">Cytochrome p450</fullName>
        <ecNumber evidence="8">1.14.-.-</ecNumber>
    </submittedName>
</protein>
<dbReference type="AlphaFoldDB" id="A0A916LET4"/>
<evidence type="ECO:0000313" key="9">
    <source>
        <dbReference type="Proteomes" id="UP000039021"/>
    </source>
</evidence>
<keyword evidence="7" id="KW-0503">Monooxygenase</keyword>
<proteinExistence type="inferred from homology"/>
<comment type="similarity">
    <text evidence="2">Belongs to the cytochrome P450 family.</text>
</comment>
<accession>A0A916LET4</accession>
<evidence type="ECO:0000256" key="1">
    <source>
        <dbReference type="ARBA" id="ARBA00001971"/>
    </source>
</evidence>
<evidence type="ECO:0000256" key="7">
    <source>
        <dbReference type="ARBA" id="ARBA00023033"/>
    </source>
</evidence>
<dbReference type="EC" id="1.14.-.-" evidence="8"/>
<gene>
    <name evidence="8" type="primary">cyp144</name>
    <name evidence="8" type="ORF">ERS007739_03465</name>
</gene>
<dbReference type="PANTHER" id="PTHR46696">
    <property type="entry name" value="P450, PUTATIVE (EUROFUNG)-RELATED"/>
    <property type="match status" value="1"/>
</dbReference>
<dbReference type="InterPro" id="IPR036396">
    <property type="entry name" value="Cyt_P450_sf"/>
</dbReference>
<dbReference type="EMBL" id="CSBK01001809">
    <property type="protein sequence ID" value="COZ16932.1"/>
    <property type="molecule type" value="Genomic_DNA"/>
</dbReference>
<sequence>MEQFTVQAADRLWVDGMQDGCIEWMGAMANRLPMMVVAELIGLPDPDIAQLVKWGYAATQLLEGLVENDQLVAAGVALMELSGYIFEQFDRAAADPRDNS</sequence>
<evidence type="ECO:0000256" key="5">
    <source>
        <dbReference type="ARBA" id="ARBA00023002"/>
    </source>
</evidence>
<reference evidence="9" key="1">
    <citation type="submission" date="2015-03" db="EMBL/GenBank/DDBJ databases">
        <authorList>
            <consortium name="Pathogen Informatics"/>
        </authorList>
    </citation>
    <scope>NUCLEOTIDE SEQUENCE [LARGE SCALE GENOMIC DNA]</scope>
    <source>
        <strain evidence="9">N09902308</strain>
    </source>
</reference>
<evidence type="ECO:0000256" key="2">
    <source>
        <dbReference type="ARBA" id="ARBA00010617"/>
    </source>
</evidence>
<name>A0A916LET4_MYCTX</name>
<comment type="cofactor">
    <cofactor evidence="1">
        <name>heme</name>
        <dbReference type="ChEBI" id="CHEBI:30413"/>
    </cofactor>
</comment>
<dbReference type="Proteomes" id="UP000039021">
    <property type="component" value="Unassembled WGS sequence"/>
</dbReference>
<evidence type="ECO:0000313" key="8">
    <source>
        <dbReference type="EMBL" id="COZ16932.1"/>
    </source>
</evidence>
<dbReference type="InterPro" id="IPR002397">
    <property type="entry name" value="Cyt_P450_B"/>
</dbReference>
<evidence type="ECO:0000256" key="4">
    <source>
        <dbReference type="ARBA" id="ARBA00022723"/>
    </source>
</evidence>
<keyword evidence="6" id="KW-0408">Iron</keyword>
<dbReference type="GO" id="GO:0006707">
    <property type="term" value="P:cholesterol catabolic process"/>
    <property type="evidence" value="ECO:0007669"/>
    <property type="project" value="TreeGrafter"/>
</dbReference>
<keyword evidence="5 8" id="KW-0560">Oxidoreductase</keyword>